<accession>A0A9N9AEP8</accession>
<dbReference type="Proteomes" id="UP000789405">
    <property type="component" value="Unassembled WGS sequence"/>
</dbReference>
<proteinExistence type="predicted"/>
<evidence type="ECO:0000313" key="1">
    <source>
        <dbReference type="EMBL" id="CAG8525949.1"/>
    </source>
</evidence>
<protein>
    <submittedName>
        <fullName evidence="1">4004_t:CDS:1</fullName>
    </submittedName>
</protein>
<sequence length="74" mass="8546">MDSSTPRPLHTLRDLLSSVNDPKKSLAQVKSEKRTKNLAMKYNHNSSTPLPLHTLRDLFKVRFHPMKFVICIES</sequence>
<evidence type="ECO:0000313" key="2">
    <source>
        <dbReference type="Proteomes" id="UP000789405"/>
    </source>
</evidence>
<organism evidence="1 2">
    <name type="scientific">Dentiscutata erythropus</name>
    <dbReference type="NCBI Taxonomy" id="1348616"/>
    <lineage>
        <taxon>Eukaryota</taxon>
        <taxon>Fungi</taxon>
        <taxon>Fungi incertae sedis</taxon>
        <taxon>Mucoromycota</taxon>
        <taxon>Glomeromycotina</taxon>
        <taxon>Glomeromycetes</taxon>
        <taxon>Diversisporales</taxon>
        <taxon>Gigasporaceae</taxon>
        <taxon>Dentiscutata</taxon>
    </lineage>
</organism>
<dbReference type="AlphaFoldDB" id="A0A9N9AEP8"/>
<dbReference type="EMBL" id="CAJVPY010001535">
    <property type="protein sequence ID" value="CAG8525949.1"/>
    <property type="molecule type" value="Genomic_DNA"/>
</dbReference>
<reference evidence="1" key="1">
    <citation type="submission" date="2021-06" db="EMBL/GenBank/DDBJ databases">
        <authorList>
            <person name="Kallberg Y."/>
            <person name="Tangrot J."/>
            <person name="Rosling A."/>
        </authorList>
    </citation>
    <scope>NUCLEOTIDE SEQUENCE</scope>
    <source>
        <strain evidence="1">MA453B</strain>
    </source>
</reference>
<comment type="caution">
    <text evidence="1">The sequence shown here is derived from an EMBL/GenBank/DDBJ whole genome shotgun (WGS) entry which is preliminary data.</text>
</comment>
<gene>
    <name evidence="1" type="ORF">DERYTH_LOCUS4107</name>
</gene>
<name>A0A9N9AEP8_9GLOM</name>
<keyword evidence="2" id="KW-1185">Reference proteome</keyword>